<dbReference type="Proteomes" id="UP000254802">
    <property type="component" value="Unassembled WGS sequence"/>
</dbReference>
<dbReference type="RefSeq" id="WP_015484619.1">
    <property type="nucleotide sequence ID" value="NZ_CP097336.1"/>
</dbReference>
<accession>A0A378N6Q0</accession>
<sequence length="137" mass="16588">MKNEYNLEQLKYIWDNRNLDNKAYQYLFNICIEPMKKGDWNRYTIWLNFHGNLINVSDVVYRVVESQKLKDDIKIWYDKQYYCRPTKVETTGFISIFLHLFYEGIARILLEQGMITETEAAEKSYNFRAANCFQRLL</sequence>
<dbReference type="STRING" id="75985.WC39_07970"/>
<evidence type="ECO:0000313" key="2">
    <source>
        <dbReference type="Proteomes" id="UP000254802"/>
    </source>
</evidence>
<proteinExistence type="predicted"/>
<organism evidence="1 2">
    <name type="scientific">Mannheimia haemolytica</name>
    <name type="common">Pasteurella haemolytica</name>
    <dbReference type="NCBI Taxonomy" id="75985"/>
    <lineage>
        <taxon>Bacteria</taxon>
        <taxon>Pseudomonadati</taxon>
        <taxon>Pseudomonadota</taxon>
        <taxon>Gammaproteobacteria</taxon>
        <taxon>Pasteurellales</taxon>
        <taxon>Pasteurellaceae</taxon>
        <taxon>Mannheimia</taxon>
    </lineage>
</organism>
<reference evidence="1 2" key="1">
    <citation type="submission" date="2018-06" db="EMBL/GenBank/DDBJ databases">
        <authorList>
            <consortium name="Pathogen Informatics"/>
            <person name="Doyle S."/>
        </authorList>
    </citation>
    <scope>NUCLEOTIDE SEQUENCE [LARGE SCALE GENOMIC DNA]</scope>
    <source>
        <strain evidence="1 2">NCTC10638</strain>
    </source>
</reference>
<evidence type="ECO:0008006" key="3">
    <source>
        <dbReference type="Google" id="ProtNLM"/>
    </source>
</evidence>
<gene>
    <name evidence="1" type="ORF">NCTC10638_03296</name>
</gene>
<dbReference type="EMBL" id="UGPN01000002">
    <property type="protein sequence ID" value="STY64121.1"/>
    <property type="molecule type" value="Genomic_DNA"/>
</dbReference>
<protein>
    <recommendedName>
        <fullName evidence="3">Hemophilus-specific protein</fullName>
    </recommendedName>
</protein>
<dbReference type="AlphaFoldDB" id="A0A378N6Q0"/>
<name>A0A378N6Q0_MANHA</name>
<evidence type="ECO:0000313" key="1">
    <source>
        <dbReference type="EMBL" id="STY64121.1"/>
    </source>
</evidence>